<dbReference type="PANTHER" id="PTHR43133">
    <property type="entry name" value="RNA POLYMERASE ECF-TYPE SIGMA FACTO"/>
    <property type="match status" value="1"/>
</dbReference>
<dbReference type="InterPro" id="IPR013324">
    <property type="entry name" value="RNA_pol_sigma_r3/r4-like"/>
</dbReference>
<evidence type="ECO:0000313" key="7">
    <source>
        <dbReference type="EMBL" id="PXV65033.1"/>
    </source>
</evidence>
<evidence type="ECO:0000313" key="8">
    <source>
        <dbReference type="Proteomes" id="UP000247973"/>
    </source>
</evidence>
<dbReference type="GO" id="GO:0003677">
    <property type="term" value="F:DNA binding"/>
    <property type="evidence" value="ECO:0007669"/>
    <property type="project" value="InterPro"/>
</dbReference>
<dbReference type="InterPro" id="IPR014284">
    <property type="entry name" value="RNA_pol_sigma-70_dom"/>
</dbReference>
<dbReference type="GO" id="GO:0006352">
    <property type="term" value="P:DNA-templated transcription initiation"/>
    <property type="evidence" value="ECO:0007669"/>
    <property type="project" value="InterPro"/>
</dbReference>
<feature type="domain" description="RNA polymerase sigma factor 70 region 4 type 2" evidence="6">
    <location>
        <begin position="121"/>
        <end position="169"/>
    </location>
</feature>
<dbReference type="InterPro" id="IPR039425">
    <property type="entry name" value="RNA_pol_sigma-70-like"/>
</dbReference>
<feature type="domain" description="RNA polymerase sigma-70 region 2" evidence="5">
    <location>
        <begin position="25"/>
        <end position="91"/>
    </location>
</feature>
<evidence type="ECO:0000256" key="1">
    <source>
        <dbReference type="ARBA" id="ARBA00010641"/>
    </source>
</evidence>
<evidence type="ECO:0000256" key="4">
    <source>
        <dbReference type="ARBA" id="ARBA00023163"/>
    </source>
</evidence>
<dbReference type="GO" id="GO:0016987">
    <property type="term" value="F:sigma factor activity"/>
    <property type="evidence" value="ECO:0007669"/>
    <property type="project" value="UniProtKB-KW"/>
</dbReference>
<dbReference type="CDD" id="cd06171">
    <property type="entry name" value="Sigma70_r4"/>
    <property type="match status" value="1"/>
</dbReference>
<dbReference type="NCBIfam" id="TIGR02985">
    <property type="entry name" value="Sig70_bacteroi1"/>
    <property type="match status" value="1"/>
</dbReference>
<dbReference type="InterPro" id="IPR013325">
    <property type="entry name" value="RNA_pol_sigma_r2"/>
</dbReference>
<evidence type="ECO:0000259" key="6">
    <source>
        <dbReference type="Pfam" id="PF08281"/>
    </source>
</evidence>
<dbReference type="Pfam" id="PF04542">
    <property type="entry name" value="Sigma70_r2"/>
    <property type="match status" value="1"/>
</dbReference>
<sequence length="196" mass="23301">MEVKDTYNALFEEIRNDNTEAYRNLYSQFYAPLCMFALRYIQDSRVAEDCVQDVFLKIWKDRQKITISTSVRSYLLTSVRNMCLNLIEKQKLELTYEQYILTNYDEYDAEDLYSVQELTLLIEKAIAKLPEKYQTVFRMSRFENLKNKEIAEQLNVSVKTVEAYMTKSLMMISVEVGKYYPVLLIIYFLEKISNNP</sequence>
<evidence type="ECO:0000259" key="5">
    <source>
        <dbReference type="Pfam" id="PF04542"/>
    </source>
</evidence>
<evidence type="ECO:0000256" key="2">
    <source>
        <dbReference type="ARBA" id="ARBA00023015"/>
    </source>
</evidence>
<comment type="caution">
    <text evidence="7">The sequence shown here is derived from an EMBL/GenBank/DDBJ whole genome shotgun (WGS) entry which is preliminary data.</text>
</comment>
<dbReference type="AlphaFoldDB" id="A0A2V3PRM8"/>
<dbReference type="EMBL" id="QICL01000008">
    <property type="protein sequence ID" value="PXV65033.1"/>
    <property type="molecule type" value="Genomic_DNA"/>
</dbReference>
<keyword evidence="8" id="KW-1185">Reference proteome</keyword>
<dbReference type="InterPro" id="IPR036388">
    <property type="entry name" value="WH-like_DNA-bd_sf"/>
</dbReference>
<keyword evidence="2" id="KW-0805">Transcription regulation</keyword>
<gene>
    <name evidence="7" type="ORF">CLV62_10831</name>
</gene>
<evidence type="ECO:0000256" key="3">
    <source>
        <dbReference type="ARBA" id="ARBA00023082"/>
    </source>
</evidence>
<dbReference type="InterPro" id="IPR013249">
    <property type="entry name" value="RNA_pol_sigma70_r4_t2"/>
</dbReference>
<dbReference type="InterPro" id="IPR007627">
    <property type="entry name" value="RNA_pol_sigma70_r2"/>
</dbReference>
<dbReference type="Proteomes" id="UP000247973">
    <property type="component" value="Unassembled WGS sequence"/>
</dbReference>
<comment type="similarity">
    <text evidence="1">Belongs to the sigma-70 factor family. ECF subfamily.</text>
</comment>
<dbReference type="Pfam" id="PF08281">
    <property type="entry name" value="Sigma70_r4_2"/>
    <property type="match status" value="1"/>
</dbReference>
<dbReference type="SUPFAM" id="SSF88659">
    <property type="entry name" value="Sigma3 and sigma4 domains of RNA polymerase sigma factors"/>
    <property type="match status" value="1"/>
</dbReference>
<keyword evidence="3" id="KW-0731">Sigma factor</keyword>
<dbReference type="Gene3D" id="1.10.10.10">
    <property type="entry name" value="Winged helix-like DNA-binding domain superfamily/Winged helix DNA-binding domain"/>
    <property type="match status" value="1"/>
</dbReference>
<dbReference type="NCBIfam" id="TIGR02937">
    <property type="entry name" value="sigma70-ECF"/>
    <property type="match status" value="1"/>
</dbReference>
<dbReference type="RefSeq" id="WP_110310311.1">
    <property type="nucleotide sequence ID" value="NZ_QICL01000008.1"/>
</dbReference>
<name>A0A2V3PRM8_9BACT</name>
<keyword evidence="4" id="KW-0804">Transcription</keyword>
<accession>A0A2V3PRM8</accession>
<protein>
    <submittedName>
        <fullName evidence="7">RNA polymerase sigma-70 factor (ECF subfamily)</fullName>
    </submittedName>
</protein>
<organism evidence="7 8">
    <name type="scientific">Dysgonomonas alginatilytica</name>
    <dbReference type="NCBI Taxonomy" id="1605892"/>
    <lineage>
        <taxon>Bacteria</taxon>
        <taxon>Pseudomonadati</taxon>
        <taxon>Bacteroidota</taxon>
        <taxon>Bacteroidia</taxon>
        <taxon>Bacteroidales</taxon>
        <taxon>Dysgonomonadaceae</taxon>
        <taxon>Dysgonomonas</taxon>
    </lineage>
</organism>
<dbReference type="PANTHER" id="PTHR43133:SF46">
    <property type="entry name" value="RNA POLYMERASE SIGMA-70 FACTOR ECF SUBFAMILY"/>
    <property type="match status" value="1"/>
</dbReference>
<dbReference type="OrthoDB" id="1100095at2"/>
<dbReference type="InterPro" id="IPR014327">
    <property type="entry name" value="RNA_pol_sigma70_bacteroid"/>
</dbReference>
<dbReference type="Gene3D" id="1.10.1740.10">
    <property type="match status" value="1"/>
</dbReference>
<proteinExistence type="inferred from homology"/>
<dbReference type="SUPFAM" id="SSF88946">
    <property type="entry name" value="Sigma2 domain of RNA polymerase sigma factors"/>
    <property type="match status" value="1"/>
</dbReference>
<reference evidence="7 8" key="1">
    <citation type="submission" date="2018-03" db="EMBL/GenBank/DDBJ databases">
        <title>Genomic Encyclopedia of Archaeal and Bacterial Type Strains, Phase II (KMG-II): from individual species to whole genera.</title>
        <authorList>
            <person name="Goeker M."/>
        </authorList>
    </citation>
    <scope>NUCLEOTIDE SEQUENCE [LARGE SCALE GENOMIC DNA]</scope>
    <source>
        <strain evidence="7 8">DSM 100214</strain>
    </source>
</reference>